<dbReference type="EMBL" id="MTYJ01000171">
    <property type="protein sequence ID" value="OQV11461.1"/>
    <property type="molecule type" value="Genomic_DNA"/>
</dbReference>
<sequence length="80" mass="8850">MSKSGSVKSSAESPVAPPSLRRDNTMLITSKSKKPKYYMVAALGPQVVRGCAIRRDNTMKKTVQDGIEYVERMTRKTGTE</sequence>
<feature type="region of interest" description="Disordered" evidence="1">
    <location>
        <begin position="1"/>
        <end position="25"/>
    </location>
</feature>
<reference evidence="3" key="1">
    <citation type="submission" date="2017-01" db="EMBL/GenBank/DDBJ databases">
        <title>Comparative genomics of anhydrobiosis in the tardigrade Hypsibius dujardini.</title>
        <authorList>
            <person name="Yoshida Y."/>
            <person name="Koutsovoulos G."/>
            <person name="Laetsch D."/>
            <person name="Stevens L."/>
            <person name="Kumar S."/>
            <person name="Horikawa D."/>
            <person name="Ishino K."/>
            <person name="Komine S."/>
            <person name="Tomita M."/>
            <person name="Blaxter M."/>
            <person name="Arakawa K."/>
        </authorList>
    </citation>
    <scope>NUCLEOTIDE SEQUENCE [LARGE SCALE GENOMIC DNA]</scope>
    <source>
        <strain evidence="3">Z151</strain>
    </source>
</reference>
<feature type="compositionally biased region" description="Low complexity" evidence="1">
    <location>
        <begin position="1"/>
        <end position="13"/>
    </location>
</feature>
<comment type="caution">
    <text evidence="2">The sequence shown here is derived from an EMBL/GenBank/DDBJ whole genome shotgun (WGS) entry which is preliminary data.</text>
</comment>
<keyword evidence="3" id="KW-1185">Reference proteome</keyword>
<evidence type="ECO:0000313" key="3">
    <source>
        <dbReference type="Proteomes" id="UP000192578"/>
    </source>
</evidence>
<proteinExistence type="predicted"/>
<accession>A0A1W0W8D0</accession>
<dbReference type="AlphaFoldDB" id="A0A1W0W8D0"/>
<name>A0A1W0W8D0_HYPEX</name>
<dbReference type="Proteomes" id="UP000192578">
    <property type="component" value="Unassembled WGS sequence"/>
</dbReference>
<gene>
    <name evidence="2" type="ORF">BV898_14257</name>
</gene>
<organism evidence="2 3">
    <name type="scientific">Hypsibius exemplaris</name>
    <name type="common">Freshwater tardigrade</name>
    <dbReference type="NCBI Taxonomy" id="2072580"/>
    <lineage>
        <taxon>Eukaryota</taxon>
        <taxon>Metazoa</taxon>
        <taxon>Ecdysozoa</taxon>
        <taxon>Tardigrada</taxon>
        <taxon>Eutardigrada</taxon>
        <taxon>Parachela</taxon>
        <taxon>Hypsibioidea</taxon>
        <taxon>Hypsibiidae</taxon>
        <taxon>Hypsibius</taxon>
    </lineage>
</organism>
<evidence type="ECO:0000256" key="1">
    <source>
        <dbReference type="SAM" id="MobiDB-lite"/>
    </source>
</evidence>
<evidence type="ECO:0000313" key="2">
    <source>
        <dbReference type="EMBL" id="OQV11461.1"/>
    </source>
</evidence>
<protein>
    <submittedName>
        <fullName evidence="2">Uncharacterized protein</fullName>
    </submittedName>
</protein>